<dbReference type="PANTHER" id="PTHR33618">
    <property type="entry name" value="39S RIBOSOMAL PROTEIN L53, MITOCHONDRIAL"/>
    <property type="match status" value="1"/>
</dbReference>
<keyword evidence="6" id="KW-0687">Ribonucleoprotein</keyword>
<comment type="caution">
    <text evidence="9">The sequence shown here is derived from an EMBL/GenBank/DDBJ whole genome shotgun (WGS) entry which is preliminary data.</text>
</comment>
<accession>A0AA39L078</accession>
<protein>
    <recommendedName>
        <fullName evidence="7">Large ribosomal subunit protein mL53</fullName>
    </recommendedName>
    <alternativeName>
        <fullName evidence="8">39S ribosomal protein L53, mitochondrial</fullName>
    </alternativeName>
</protein>
<dbReference type="Pfam" id="PF10780">
    <property type="entry name" value="MRP_L53"/>
    <property type="match status" value="1"/>
</dbReference>
<evidence type="ECO:0000256" key="1">
    <source>
        <dbReference type="ARBA" id="ARBA00004173"/>
    </source>
</evidence>
<evidence type="ECO:0000256" key="7">
    <source>
        <dbReference type="ARBA" id="ARBA00035180"/>
    </source>
</evidence>
<evidence type="ECO:0000256" key="5">
    <source>
        <dbReference type="ARBA" id="ARBA00023128"/>
    </source>
</evidence>
<dbReference type="InterPro" id="IPR052473">
    <property type="entry name" value="mtLSU_mL53"/>
</dbReference>
<dbReference type="InterPro" id="IPR019716">
    <property type="entry name" value="Ribosomal_mL53"/>
</dbReference>
<evidence type="ECO:0000256" key="4">
    <source>
        <dbReference type="ARBA" id="ARBA00022980"/>
    </source>
</evidence>
<evidence type="ECO:0000313" key="10">
    <source>
        <dbReference type="Proteomes" id="UP001168972"/>
    </source>
</evidence>
<reference evidence="9" key="2">
    <citation type="submission" date="2023-03" db="EMBL/GenBank/DDBJ databases">
        <authorList>
            <person name="Inwood S.N."/>
            <person name="Skelly J.G."/>
            <person name="Guhlin J."/>
            <person name="Harrop T.W.R."/>
            <person name="Goldson S.G."/>
            <person name="Dearden P.K."/>
        </authorList>
    </citation>
    <scope>NUCLEOTIDE SEQUENCE</scope>
    <source>
        <strain evidence="9">Lincoln</strain>
        <tissue evidence="9">Whole body</tissue>
    </source>
</reference>
<dbReference type="Proteomes" id="UP001168972">
    <property type="component" value="Unassembled WGS sequence"/>
</dbReference>
<keyword evidence="3" id="KW-0809">Transit peptide</keyword>
<evidence type="ECO:0000256" key="6">
    <source>
        <dbReference type="ARBA" id="ARBA00023274"/>
    </source>
</evidence>
<dbReference type="AlphaFoldDB" id="A0AA39L078"/>
<dbReference type="GO" id="GO:0005762">
    <property type="term" value="C:mitochondrial large ribosomal subunit"/>
    <property type="evidence" value="ECO:0007669"/>
    <property type="project" value="TreeGrafter"/>
</dbReference>
<proteinExistence type="inferred from homology"/>
<name>A0AA39L078_MICHY</name>
<dbReference type="Gene3D" id="3.40.30.10">
    <property type="entry name" value="Glutaredoxin"/>
    <property type="match status" value="1"/>
</dbReference>
<organism evidence="9 10">
    <name type="scientific">Microctonus hyperodae</name>
    <name type="common">Parasitoid wasp</name>
    <dbReference type="NCBI Taxonomy" id="165561"/>
    <lineage>
        <taxon>Eukaryota</taxon>
        <taxon>Metazoa</taxon>
        <taxon>Ecdysozoa</taxon>
        <taxon>Arthropoda</taxon>
        <taxon>Hexapoda</taxon>
        <taxon>Insecta</taxon>
        <taxon>Pterygota</taxon>
        <taxon>Neoptera</taxon>
        <taxon>Endopterygota</taxon>
        <taxon>Hymenoptera</taxon>
        <taxon>Apocrita</taxon>
        <taxon>Ichneumonoidea</taxon>
        <taxon>Braconidae</taxon>
        <taxon>Euphorinae</taxon>
        <taxon>Microctonus</taxon>
    </lineage>
</organism>
<keyword evidence="10" id="KW-1185">Reference proteome</keyword>
<comment type="similarity">
    <text evidence="2">Belongs to the mitochondrion-specific ribosomal protein mL53 family.</text>
</comment>
<keyword evidence="5" id="KW-0496">Mitochondrion</keyword>
<evidence type="ECO:0000256" key="2">
    <source>
        <dbReference type="ARBA" id="ARBA00005557"/>
    </source>
</evidence>
<evidence type="ECO:0000256" key="8">
    <source>
        <dbReference type="ARBA" id="ARBA00042721"/>
    </source>
</evidence>
<dbReference type="PANTHER" id="PTHR33618:SF1">
    <property type="entry name" value="LARGE RIBOSOMAL SUBUNIT PROTEIN ML53"/>
    <property type="match status" value="1"/>
</dbReference>
<reference evidence="9" key="1">
    <citation type="journal article" date="2023" name="bioRxiv">
        <title>Scaffold-level genome assemblies of two parasitoid biocontrol wasps reveal the parthenogenesis mechanism and an associated novel virus.</title>
        <authorList>
            <person name="Inwood S."/>
            <person name="Skelly J."/>
            <person name="Guhlin J."/>
            <person name="Harrop T."/>
            <person name="Goldson S."/>
            <person name="Dearden P."/>
        </authorList>
    </citation>
    <scope>NUCLEOTIDE SEQUENCE</scope>
    <source>
        <strain evidence="9">Lincoln</strain>
        <tissue evidence="9">Whole body</tissue>
    </source>
</reference>
<keyword evidence="4" id="KW-0689">Ribosomal protein</keyword>
<sequence length="144" mass="16378">MSIPFAGVIRVPRTIMSAVSRNVKMLNLKPVNKITVQFDPFYENVVETRNLLHYLSGPRVAKTNLNCVLKANVVCDRSEPTITCDLENGNKVLFKCANLNALEILQLFNKHITVLAPPEPKPAPLRPIKLKKQRVKIRTSRHRR</sequence>
<dbReference type="EMBL" id="JAQQBR010000003">
    <property type="protein sequence ID" value="KAK0180264.1"/>
    <property type="molecule type" value="Genomic_DNA"/>
</dbReference>
<comment type="subcellular location">
    <subcellularLocation>
        <location evidence="1">Mitochondrion</location>
    </subcellularLocation>
</comment>
<evidence type="ECO:0000256" key="3">
    <source>
        <dbReference type="ARBA" id="ARBA00022946"/>
    </source>
</evidence>
<evidence type="ECO:0000313" key="9">
    <source>
        <dbReference type="EMBL" id="KAK0180264.1"/>
    </source>
</evidence>
<gene>
    <name evidence="9" type="ORF">PV327_005926</name>
</gene>